<dbReference type="InterPro" id="IPR047715">
    <property type="entry name" value="EboA_dom"/>
</dbReference>
<proteinExistence type="predicted"/>
<organism evidence="1 2">
    <name type="scientific">Kribbella yunnanensis</name>
    <dbReference type="NCBI Taxonomy" id="190194"/>
    <lineage>
        <taxon>Bacteria</taxon>
        <taxon>Bacillati</taxon>
        <taxon>Actinomycetota</taxon>
        <taxon>Actinomycetes</taxon>
        <taxon>Propionibacteriales</taxon>
        <taxon>Kribbellaceae</taxon>
        <taxon>Kribbella</taxon>
    </lineage>
</organism>
<dbReference type="NCBIfam" id="NF035938">
    <property type="entry name" value="EboA_domain"/>
    <property type="match status" value="1"/>
</dbReference>
<protein>
    <recommendedName>
        <fullName evidence="3">Sugar phosphate isomerase</fullName>
    </recommendedName>
</protein>
<evidence type="ECO:0000313" key="2">
    <source>
        <dbReference type="Proteomes" id="UP001500280"/>
    </source>
</evidence>
<gene>
    <name evidence="1" type="ORF">GCM10009745_35200</name>
</gene>
<dbReference type="Proteomes" id="UP001500280">
    <property type="component" value="Unassembled WGS sequence"/>
</dbReference>
<accession>A0ABP4TGV8</accession>
<sequence>MKAADLPVDISNLRDKPLAEVFPAVGRIVGRELLGNGWTTDEAARAALLCTASAEEITEIYRYGDAAEKRAVLKALALDEVAAIMSAHGVDLIDDALRTNDPRLITAALGSPYTTEKLPMASFRHAVLKCVFAGIPLAEVDGLPDRVDAELLRMMSDFAAERRAAGRAVPADLTPYLTDRTEG</sequence>
<keyword evidence="2" id="KW-1185">Reference proteome</keyword>
<reference evidence="2" key="1">
    <citation type="journal article" date="2019" name="Int. J. Syst. Evol. Microbiol.">
        <title>The Global Catalogue of Microorganisms (GCM) 10K type strain sequencing project: providing services to taxonomists for standard genome sequencing and annotation.</title>
        <authorList>
            <consortium name="The Broad Institute Genomics Platform"/>
            <consortium name="The Broad Institute Genome Sequencing Center for Infectious Disease"/>
            <person name="Wu L."/>
            <person name="Ma J."/>
        </authorList>
    </citation>
    <scope>NUCLEOTIDE SEQUENCE [LARGE SCALE GENOMIC DNA]</scope>
    <source>
        <strain evidence="2">JCM 14307</strain>
    </source>
</reference>
<dbReference type="RefSeq" id="WP_344152485.1">
    <property type="nucleotide sequence ID" value="NZ_BAAANF010000012.1"/>
</dbReference>
<comment type="caution">
    <text evidence="1">The sequence shown here is derived from an EMBL/GenBank/DDBJ whole genome shotgun (WGS) entry which is preliminary data.</text>
</comment>
<dbReference type="EMBL" id="BAAANF010000012">
    <property type="protein sequence ID" value="GAA1687403.1"/>
    <property type="molecule type" value="Genomic_DNA"/>
</dbReference>
<evidence type="ECO:0008006" key="3">
    <source>
        <dbReference type="Google" id="ProtNLM"/>
    </source>
</evidence>
<evidence type="ECO:0000313" key="1">
    <source>
        <dbReference type="EMBL" id="GAA1687403.1"/>
    </source>
</evidence>
<name>A0ABP4TGV8_9ACTN</name>